<evidence type="ECO:0000256" key="6">
    <source>
        <dbReference type="ARBA" id="ARBA00022989"/>
    </source>
</evidence>
<evidence type="ECO:0000256" key="7">
    <source>
        <dbReference type="ARBA" id="ARBA00023136"/>
    </source>
</evidence>
<comment type="subcellular location">
    <subcellularLocation>
        <location evidence="1">Cell membrane</location>
        <topology evidence="1">Multi-pass membrane protein</topology>
    </subcellularLocation>
</comment>
<feature type="transmembrane region" description="Helical" evidence="9">
    <location>
        <begin position="140"/>
        <end position="173"/>
    </location>
</feature>
<evidence type="ECO:0000256" key="3">
    <source>
        <dbReference type="ARBA" id="ARBA00022448"/>
    </source>
</evidence>
<accession>A0ABX0XTF6</accession>
<keyword evidence="7 9" id="KW-0472">Membrane</keyword>
<dbReference type="PROSITE" id="PS50928">
    <property type="entry name" value="ABC_TM1"/>
    <property type="match status" value="1"/>
</dbReference>
<evidence type="ECO:0000256" key="4">
    <source>
        <dbReference type="ARBA" id="ARBA00022475"/>
    </source>
</evidence>
<keyword evidence="5 9" id="KW-0812">Transmembrane</keyword>
<feature type="transmembrane region" description="Helical" evidence="9">
    <location>
        <begin position="193"/>
        <end position="214"/>
    </location>
</feature>
<evidence type="ECO:0000256" key="8">
    <source>
        <dbReference type="SAM" id="MobiDB-lite"/>
    </source>
</evidence>
<organism evidence="11 12">
    <name type="scientific">Planosporangium thailandense</name>
    <dbReference type="NCBI Taxonomy" id="765197"/>
    <lineage>
        <taxon>Bacteria</taxon>
        <taxon>Bacillati</taxon>
        <taxon>Actinomycetota</taxon>
        <taxon>Actinomycetes</taxon>
        <taxon>Micromonosporales</taxon>
        <taxon>Micromonosporaceae</taxon>
        <taxon>Planosporangium</taxon>
    </lineage>
</organism>
<dbReference type="SUPFAM" id="SSF161098">
    <property type="entry name" value="MetI-like"/>
    <property type="match status" value="1"/>
</dbReference>
<keyword evidence="12" id="KW-1185">Reference proteome</keyword>
<dbReference type="InterPro" id="IPR000515">
    <property type="entry name" value="MetI-like"/>
</dbReference>
<name>A0ABX0XTF6_9ACTN</name>
<feature type="transmembrane region" description="Helical" evidence="9">
    <location>
        <begin position="52"/>
        <end position="78"/>
    </location>
</feature>
<evidence type="ECO:0000313" key="12">
    <source>
        <dbReference type="Proteomes" id="UP000722989"/>
    </source>
</evidence>
<reference evidence="11 12" key="1">
    <citation type="submission" date="2020-03" db="EMBL/GenBank/DDBJ databases">
        <title>WGS of the type strain of Planosporangium spp.</title>
        <authorList>
            <person name="Thawai C."/>
        </authorList>
    </citation>
    <scope>NUCLEOTIDE SEQUENCE [LARGE SCALE GENOMIC DNA]</scope>
    <source>
        <strain evidence="11 12">TBRC 5610</strain>
    </source>
</reference>
<dbReference type="Proteomes" id="UP000722989">
    <property type="component" value="Unassembled WGS sequence"/>
</dbReference>
<keyword evidence="4" id="KW-1003">Cell membrane</keyword>
<gene>
    <name evidence="11" type="ORF">HC031_02055</name>
</gene>
<proteinExistence type="inferred from homology"/>
<dbReference type="PANTHER" id="PTHR42929:SF1">
    <property type="entry name" value="INNER MEMBRANE ABC TRANSPORTER PERMEASE PROTEIN YDCU-RELATED"/>
    <property type="match status" value="1"/>
</dbReference>
<comment type="caution">
    <text evidence="11">The sequence shown here is derived from an EMBL/GenBank/DDBJ whole genome shotgun (WGS) entry which is preliminary data.</text>
</comment>
<feature type="region of interest" description="Disordered" evidence="8">
    <location>
        <begin position="1"/>
        <end position="39"/>
    </location>
</feature>
<keyword evidence="3" id="KW-0813">Transport</keyword>
<dbReference type="EMBL" id="JAATVY010000001">
    <property type="protein sequence ID" value="NJC68513.1"/>
    <property type="molecule type" value="Genomic_DNA"/>
</dbReference>
<feature type="transmembrane region" description="Helical" evidence="9">
    <location>
        <begin position="299"/>
        <end position="318"/>
    </location>
</feature>
<evidence type="ECO:0000256" key="1">
    <source>
        <dbReference type="ARBA" id="ARBA00004651"/>
    </source>
</evidence>
<dbReference type="PANTHER" id="PTHR42929">
    <property type="entry name" value="INNER MEMBRANE ABC TRANSPORTER PERMEASE PROTEIN YDCU-RELATED-RELATED"/>
    <property type="match status" value="1"/>
</dbReference>
<dbReference type="CDD" id="cd06261">
    <property type="entry name" value="TM_PBP2"/>
    <property type="match status" value="1"/>
</dbReference>
<dbReference type="Gene3D" id="1.10.3720.10">
    <property type="entry name" value="MetI-like"/>
    <property type="match status" value="1"/>
</dbReference>
<comment type="similarity">
    <text evidence="2">Belongs to the binding-protein-dependent transport system permease family. CysTW subfamily.</text>
</comment>
<keyword evidence="6 9" id="KW-1133">Transmembrane helix</keyword>
<evidence type="ECO:0000256" key="2">
    <source>
        <dbReference type="ARBA" id="ARBA00007069"/>
    </source>
</evidence>
<evidence type="ECO:0000256" key="5">
    <source>
        <dbReference type="ARBA" id="ARBA00022692"/>
    </source>
</evidence>
<feature type="transmembrane region" description="Helical" evidence="9">
    <location>
        <begin position="106"/>
        <end position="128"/>
    </location>
</feature>
<evidence type="ECO:0000256" key="9">
    <source>
        <dbReference type="SAM" id="Phobius"/>
    </source>
</evidence>
<protein>
    <submittedName>
        <fullName evidence="11">ABC transporter permease subunit</fullName>
    </submittedName>
</protein>
<evidence type="ECO:0000313" key="11">
    <source>
        <dbReference type="EMBL" id="NJC68513.1"/>
    </source>
</evidence>
<feature type="transmembrane region" description="Helical" evidence="9">
    <location>
        <begin position="243"/>
        <end position="264"/>
    </location>
</feature>
<evidence type="ECO:0000259" key="10">
    <source>
        <dbReference type="PROSITE" id="PS50928"/>
    </source>
</evidence>
<dbReference type="InterPro" id="IPR035906">
    <property type="entry name" value="MetI-like_sf"/>
</dbReference>
<sequence>MGQGHRLTFDMSATVRHPAEPAPDPAATAPGGRSRPGRARLSRSQLGHARSLVGVVPFVAFVTVFLAIPTIVVAVGAFTGDDGRPTLSNLSALANGYIIDAFTRSILLSATTAVIGAILGALLAYALVTAKEGGLLRRIVTAAAGVLAQFGGVTLAFAFLATIGWSGFVTVFLREHLGIDLYSHGVWLFDLPGLVLVYTYFQVPLMVIVFLPALDGIRPQWREATESLGGSTWQYWRRVAGPLLAPAFLGSTLLLFANAFSAYATAAALVSQGSPIVSLQIRSALTSEVVLGQQNLGKAMALGMVVVVAVVMALYALLQRRTAKWLG</sequence>
<feature type="domain" description="ABC transmembrane type-1" evidence="10">
    <location>
        <begin position="102"/>
        <end position="317"/>
    </location>
</feature>